<protein>
    <recommendedName>
        <fullName evidence="4">F0F1-ATPase subunit</fullName>
    </recommendedName>
</protein>
<keyword evidence="1" id="KW-1133">Transmembrane helix</keyword>
<accession>A0ABU1QSP2</accession>
<keyword evidence="3" id="KW-1185">Reference proteome</keyword>
<evidence type="ECO:0000256" key="1">
    <source>
        <dbReference type="SAM" id="Phobius"/>
    </source>
</evidence>
<sequence>MENPKKLPGKDQSSRFLKYSGMATQMLGTILVFTYGGYRLDEWQQNKVPVWTLVLSLTSIAASLYLLIRSFTKQ</sequence>
<dbReference type="InterPro" id="IPR032820">
    <property type="entry name" value="ATPase_put"/>
</dbReference>
<dbReference type="Pfam" id="PF09527">
    <property type="entry name" value="ATPase_gene1"/>
    <property type="match status" value="1"/>
</dbReference>
<keyword evidence="1" id="KW-0812">Transmembrane</keyword>
<dbReference type="RefSeq" id="WP_223401311.1">
    <property type="nucleotide sequence ID" value="NZ_JAHXBN020000001.1"/>
</dbReference>
<keyword evidence="1" id="KW-0472">Membrane</keyword>
<evidence type="ECO:0000313" key="2">
    <source>
        <dbReference type="EMBL" id="MDR6804032.1"/>
    </source>
</evidence>
<organism evidence="2 3">
    <name type="scientific">Dyadobacter fermentans</name>
    <dbReference type="NCBI Taxonomy" id="94254"/>
    <lineage>
        <taxon>Bacteria</taxon>
        <taxon>Pseudomonadati</taxon>
        <taxon>Bacteroidota</taxon>
        <taxon>Cytophagia</taxon>
        <taxon>Cytophagales</taxon>
        <taxon>Spirosomataceae</taxon>
        <taxon>Dyadobacter</taxon>
    </lineage>
</organism>
<comment type="caution">
    <text evidence="2">The sequence shown here is derived from an EMBL/GenBank/DDBJ whole genome shotgun (WGS) entry which is preliminary data.</text>
</comment>
<proteinExistence type="predicted"/>
<evidence type="ECO:0008006" key="4">
    <source>
        <dbReference type="Google" id="ProtNLM"/>
    </source>
</evidence>
<dbReference type="EMBL" id="JAVDTI010000001">
    <property type="protein sequence ID" value="MDR6804032.1"/>
    <property type="molecule type" value="Genomic_DNA"/>
</dbReference>
<reference evidence="2 3" key="1">
    <citation type="submission" date="2023-07" db="EMBL/GenBank/DDBJ databases">
        <title>Sorghum-associated microbial communities from plants grown in Nebraska, USA.</title>
        <authorList>
            <person name="Schachtman D."/>
        </authorList>
    </citation>
    <scope>NUCLEOTIDE SEQUENCE [LARGE SCALE GENOMIC DNA]</scope>
    <source>
        <strain evidence="2 3">BE57</strain>
    </source>
</reference>
<feature type="transmembrane region" description="Helical" evidence="1">
    <location>
        <begin position="21"/>
        <end position="38"/>
    </location>
</feature>
<name>A0ABU1QSP2_9BACT</name>
<evidence type="ECO:0000313" key="3">
    <source>
        <dbReference type="Proteomes" id="UP001264980"/>
    </source>
</evidence>
<gene>
    <name evidence="2" type="ORF">J2W84_001069</name>
</gene>
<feature type="transmembrane region" description="Helical" evidence="1">
    <location>
        <begin position="50"/>
        <end position="68"/>
    </location>
</feature>
<dbReference type="Proteomes" id="UP001264980">
    <property type="component" value="Unassembled WGS sequence"/>
</dbReference>